<accession>A0A6G6Y387</accession>
<name>A0A6G6Y387_9SPHN</name>
<reference evidence="1 2" key="1">
    <citation type="submission" date="2020-02" db="EMBL/GenBank/DDBJ databases">
        <authorList>
            <person name="Zheng R.K."/>
            <person name="Sun C.M."/>
        </authorList>
    </citation>
    <scope>NUCLEOTIDE SEQUENCE [LARGE SCALE GENOMIC DNA]</scope>
    <source>
        <strain evidence="2">zrk23</strain>
    </source>
</reference>
<dbReference type="Proteomes" id="UP000501568">
    <property type="component" value="Chromosome"/>
</dbReference>
<dbReference type="InterPro" id="IPR019734">
    <property type="entry name" value="TPR_rpt"/>
</dbReference>
<proteinExistence type="predicted"/>
<evidence type="ECO:0000313" key="1">
    <source>
        <dbReference type="EMBL" id="QIG79311.1"/>
    </source>
</evidence>
<dbReference type="SUPFAM" id="SSF48452">
    <property type="entry name" value="TPR-like"/>
    <property type="match status" value="1"/>
</dbReference>
<dbReference type="InterPro" id="IPR011990">
    <property type="entry name" value="TPR-like_helical_dom_sf"/>
</dbReference>
<dbReference type="KEGG" id="spzr:G5C33_05570"/>
<dbReference type="SMART" id="SM00028">
    <property type="entry name" value="TPR"/>
    <property type="match status" value="5"/>
</dbReference>
<evidence type="ECO:0000313" key="2">
    <source>
        <dbReference type="Proteomes" id="UP000501568"/>
    </source>
</evidence>
<dbReference type="RefSeq" id="WP_165326312.1">
    <property type="nucleotide sequence ID" value="NZ_CP049109.1"/>
</dbReference>
<protein>
    <submittedName>
        <fullName evidence="1">Uncharacterized protein</fullName>
    </submittedName>
</protein>
<dbReference type="Gene3D" id="1.25.40.10">
    <property type="entry name" value="Tetratricopeptide repeat domain"/>
    <property type="match status" value="1"/>
</dbReference>
<keyword evidence="2" id="KW-1185">Reference proteome</keyword>
<organism evidence="1 2">
    <name type="scientific">Stakelama tenebrarum</name>
    <dbReference type="NCBI Taxonomy" id="2711215"/>
    <lineage>
        <taxon>Bacteria</taxon>
        <taxon>Pseudomonadati</taxon>
        <taxon>Pseudomonadota</taxon>
        <taxon>Alphaproteobacteria</taxon>
        <taxon>Sphingomonadales</taxon>
        <taxon>Sphingomonadaceae</taxon>
        <taxon>Stakelama</taxon>
    </lineage>
</organism>
<sequence length="250" mass="26126">MFALILAAQVAGPPPLPTADRGEECMRAAVQTPRRGETLATQWVVDGGGFAARECLGLALANQQRWRDAASAFSAAADAAGEENPARAANLWALAGNAWLAEGNVARATAALDRAIAIDALKGPTLGQTYLDRARARVASGSDAGAREDLDQAVRLAADDPFAWLLSATLARRTGDLPRAHRDIARAAELAPNDPAVQLERGNIAALSGDAHGARLAWEQVITLAPGTARAAAARQALQQFDTPPESQDE</sequence>
<dbReference type="AlphaFoldDB" id="A0A6G6Y387"/>
<gene>
    <name evidence="1" type="ORF">G5C33_05570</name>
</gene>
<dbReference type="EMBL" id="CP049109">
    <property type="protein sequence ID" value="QIG79311.1"/>
    <property type="molecule type" value="Genomic_DNA"/>
</dbReference>